<comment type="caution">
    <text evidence="1">The sequence shown here is derived from an EMBL/GenBank/DDBJ whole genome shotgun (WGS) entry which is preliminary data.</text>
</comment>
<proteinExistence type="predicted"/>
<dbReference type="EMBL" id="CAWUPB010000892">
    <property type="protein sequence ID" value="CAK7328039.1"/>
    <property type="molecule type" value="Genomic_DNA"/>
</dbReference>
<accession>A0AAV1R405</accession>
<protein>
    <submittedName>
        <fullName evidence="1">Uncharacterized protein</fullName>
    </submittedName>
</protein>
<organism evidence="1 2">
    <name type="scientific">Dovyalis caffra</name>
    <dbReference type="NCBI Taxonomy" id="77055"/>
    <lineage>
        <taxon>Eukaryota</taxon>
        <taxon>Viridiplantae</taxon>
        <taxon>Streptophyta</taxon>
        <taxon>Embryophyta</taxon>
        <taxon>Tracheophyta</taxon>
        <taxon>Spermatophyta</taxon>
        <taxon>Magnoliopsida</taxon>
        <taxon>eudicotyledons</taxon>
        <taxon>Gunneridae</taxon>
        <taxon>Pentapetalae</taxon>
        <taxon>rosids</taxon>
        <taxon>fabids</taxon>
        <taxon>Malpighiales</taxon>
        <taxon>Salicaceae</taxon>
        <taxon>Flacourtieae</taxon>
        <taxon>Dovyalis</taxon>
    </lineage>
</organism>
<feature type="non-terminal residue" evidence="1">
    <location>
        <position position="1"/>
    </location>
</feature>
<evidence type="ECO:0000313" key="1">
    <source>
        <dbReference type="EMBL" id="CAK7328039.1"/>
    </source>
</evidence>
<name>A0AAV1R405_9ROSI</name>
<evidence type="ECO:0000313" key="2">
    <source>
        <dbReference type="Proteomes" id="UP001314170"/>
    </source>
</evidence>
<keyword evidence="2" id="KW-1185">Reference proteome</keyword>
<gene>
    <name evidence="1" type="ORF">DCAF_LOCUS5758</name>
</gene>
<dbReference type="AlphaFoldDB" id="A0AAV1R405"/>
<sequence>SARDGPCISPAMPQPDASMCGGLRISPSIAYASCPLHTYTPFFSPTHSPVASSHHAHAL</sequence>
<reference evidence="1 2" key="1">
    <citation type="submission" date="2024-01" db="EMBL/GenBank/DDBJ databases">
        <authorList>
            <person name="Waweru B."/>
        </authorList>
    </citation>
    <scope>NUCLEOTIDE SEQUENCE [LARGE SCALE GENOMIC DNA]</scope>
</reference>
<dbReference type="Proteomes" id="UP001314170">
    <property type="component" value="Unassembled WGS sequence"/>
</dbReference>